<dbReference type="EC" id="3.1.3.2" evidence="3"/>
<keyword evidence="7" id="KW-0325">Glycoprotein</keyword>
<keyword evidence="6" id="KW-1015">Disulfide bond</keyword>
<keyword evidence="5" id="KW-0378">Hydrolase</keyword>
<evidence type="ECO:0000313" key="9">
    <source>
        <dbReference type="EMBL" id="TGZ49741.1"/>
    </source>
</evidence>
<evidence type="ECO:0000256" key="8">
    <source>
        <dbReference type="SAM" id="SignalP"/>
    </source>
</evidence>
<name>A0A4S2KJI1_9HYME</name>
<gene>
    <name evidence="9" type="ORF">DBV15_01306</name>
</gene>
<organism evidence="9 10">
    <name type="scientific">Temnothorax longispinosus</name>
    <dbReference type="NCBI Taxonomy" id="300112"/>
    <lineage>
        <taxon>Eukaryota</taxon>
        <taxon>Metazoa</taxon>
        <taxon>Ecdysozoa</taxon>
        <taxon>Arthropoda</taxon>
        <taxon>Hexapoda</taxon>
        <taxon>Insecta</taxon>
        <taxon>Pterygota</taxon>
        <taxon>Neoptera</taxon>
        <taxon>Endopterygota</taxon>
        <taxon>Hymenoptera</taxon>
        <taxon>Apocrita</taxon>
        <taxon>Aculeata</taxon>
        <taxon>Formicoidea</taxon>
        <taxon>Formicidae</taxon>
        <taxon>Myrmicinae</taxon>
        <taxon>Temnothorax</taxon>
    </lineage>
</organism>
<evidence type="ECO:0000256" key="6">
    <source>
        <dbReference type="ARBA" id="ARBA00023157"/>
    </source>
</evidence>
<dbReference type="CDD" id="cd07061">
    <property type="entry name" value="HP_HAP_like"/>
    <property type="match status" value="1"/>
</dbReference>
<proteinExistence type="inferred from homology"/>
<evidence type="ECO:0000256" key="5">
    <source>
        <dbReference type="ARBA" id="ARBA00022801"/>
    </source>
</evidence>
<dbReference type="PANTHER" id="PTHR11567:SF211">
    <property type="entry name" value="PROSTATIC ACID PHOSPHATASE"/>
    <property type="match status" value="1"/>
</dbReference>
<dbReference type="PANTHER" id="PTHR11567">
    <property type="entry name" value="ACID PHOSPHATASE-RELATED"/>
    <property type="match status" value="1"/>
</dbReference>
<keyword evidence="10" id="KW-1185">Reference proteome</keyword>
<evidence type="ECO:0000256" key="4">
    <source>
        <dbReference type="ARBA" id="ARBA00022729"/>
    </source>
</evidence>
<evidence type="ECO:0000256" key="2">
    <source>
        <dbReference type="ARBA" id="ARBA00005375"/>
    </source>
</evidence>
<dbReference type="EMBL" id="QBLH01002107">
    <property type="protein sequence ID" value="TGZ49741.1"/>
    <property type="molecule type" value="Genomic_DNA"/>
</dbReference>
<comment type="caution">
    <text evidence="9">The sequence shown here is derived from an EMBL/GenBank/DDBJ whole genome shotgun (WGS) entry which is preliminary data.</text>
</comment>
<evidence type="ECO:0000256" key="1">
    <source>
        <dbReference type="ARBA" id="ARBA00000032"/>
    </source>
</evidence>
<dbReference type="InterPro" id="IPR000560">
    <property type="entry name" value="His_Pase_clade-2"/>
</dbReference>
<comment type="similarity">
    <text evidence="2">Belongs to the histidine acid phosphatase family.</text>
</comment>
<dbReference type="GO" id="GO:0003993">
    <property type="term" value="F:acid phosphatase activity"/>
    <property type="evidence" value="ECO:0007669"/>
    <property type="project" value="UniProtKB-EC"/>
</dbReference>
<evidence type="ECO:0000313" key="10">
    <source>
        <dbReference type="Proteomes" id="UP000310200"/>
    </source>
</evidence>
<protein>
    <recommendedName>
        <fullName evidence="3">acid phosphatase</fullName>
        <ecNumber evidence="3">3.1.3.2</ecNumber>
    </recommendedName>
</protein>
<feature type="chain" id="PRO_5020605901" description="acid phosphatase" evidence="8">
    <location>
        <begin position="24"/>
        <end position="405"/>
    </location>
</feature>
<evidence type="ECO:0000256" key="7">
    <source>
        <dbReference type="ARBA" id="ARBA00023180"/>
    </source>
</evidence>
<dbReference type="Proteomes" id="UP000310200">
    <property type="component" value="Unassembled WGS sequence"/>
</dbReference>
<evidence type="ECO:0000256" key="3">
    <source>
        <dbReference type="ARBA" id="ARBA00012646"/>
    </source>
</evidence>
<reference evidence="9 10" key="1">
    <citation type="journal article" date="2019" name="Philos. Trans. R. Soc. Lond., B, Biol. Sci.">
        <title>Ant behaviour and brain gene expression of defending hosts depend on the ecological success of the intruding social parasite.</title>
        <authorList>
            <person name="Kaur R."/>
            <person name="Stoldt M."/>
            <person name="Jongepier E."/>
            <person name="Feldmeyer B."/>
            <person name="Menzel F."/>
            <person name="Bornberg-Bauer E."/>
            <person name="Foitzik S."/>
        </authorList>
    </citation>
    <scope>NUCLEOTIDE SEQUENCE [LARGE SCALE GENOMIC DNA]</scope>
    <source>
        <tissue evidence="9">Whole body</tissue>
    </source>
</reference>
<comment type="catalytic activity">
    <reaction evidence="1">
        <text>a phosphate monoester + H2O = an alcohol + phosphate</text>
        <dbReference type="Rhea" id="RHEA:15017"/>
        <dbReference type="ChEBI" id="CHEBI:15377"/>
        <dbReference type="ChEBI" id="CHEBI:30879"/>
        <dbReference type="ChEBI" id="CHEBI:43474"/>
        <dbReference type="ChEBI" id="CHEBI:67140"/>
        <dbReference type="EC" id="3.1.3.2"/>
    </reaction>
</comment>
<dbReference type="SUPFAM" id="SSF53254">
    <property type="entry name" value="Phosphoglycerate mutase-like"/>
    <property type="match status" value="1"/>
</dbReference>
<dbReference type="InterPro" id="IPR029033">
    <property type="entry name" value="His_PPase_superfam"/>
</dbReference>
<keyword evidence="4 8" id="KW-0732">Signal</keyword>
<dbReference type="Pfam" id="PF00328">
    <property type="entry name" value="His_Phos_2"/>
    <property type="match status" value="1"/>
</dbReference>
<dbReference type="InterPro" id="IPR050645">
    <property type="entry name" value="Histidine_acid_phosphatase"/>
</dbReference>
<accession>A0A4S2KJI1</accession>
<dbReference type="STRING" id="300112.A0A4S2KJI1"/>
<dbReference type="Gene3D" id="3.40.50.1240">
    <property type="entry name" value="Phosphoglycerate mutase-like"/>
    <property type="match status" value="1"/>
</dbReference>
<sequence>MGKFQRLVDIVLIFYFCSLTTSGTPAPTESKDIDSKNDLELRLVSAVFRHGDRTVDRTSRESYPNDPYKSNNFYPAGDGQLTNVGKKRAYKLGLMLRDRYNSFLGDVYYPPNVYARSTWLTRSKMTLQLVLAALYPPVDIQKWNSDLPWQPMDLIYIPQYEDDLLVPIGCPTYIEAHKNLVQSPEVKKKIGEFNNLMKIASNYTGRNITDLTGLVLLYSTLYAQSLMELPLPEWTQDIFPDGKLFDAALLFLDLLSYDQLNNLNGGTFKSNIDMHCVLLRRLIDDMNKVINGTLGDQKINLFSAHDLNVAGILHALNISERRLPAYTSSVIVELHEKTGMYFVKVLHYLGIPAEILEVSIPGCEILCPYNKFVELTASTKAFKHTCRPANAKINRTSKAFALFEI</sequence>
<dbReference type="AlphaFoldDB" id="A0A4S2KJI1"/>
<feature type="signal peptide" evidence="8">
    <location>
        <begin position="1"/>
        <end position="23"/>
    </location>
</feature>